<keyword evidence="2" id="KW-1185">Reference proteome</keyword>
<reference evidence="1" key="2">
    <citation type="submission" date="2020-11" db="EMBL/GenBank/DDBJ databases">
        <authorList>
            <person name="McCartney M.A."/>
            <person name="Auch B."/>
            <person name="Kono T."/>
            <person name="Mallez S."/>
            <person name="Becker A."/>
            <person name="Gohl D.M."/>
            <person name="Silverstein K.A.T."/>
            <person name="Koren S."/>
            <person name="Bechman K.B."/>
            <person name="Herman A."/>
            <person name="Abrahante J.E."/>
            <person name="Garbe J."/>
        </authorList>
    </citation>
    <scope>NUCLEOTIDE SEQUENCE</scope>
    <source>
        <strain evidence="1">Duluth1</strain>
        <tissue evidence="1">Whole animal</tissue>
    </source>
</reference>
<gene>
    <name evidence="1" type="ORF">DPMN_114679</name>
</gene>
<organism evidence="1 2">
    <name type="scientific">Dreissena polymorpha</name>
    <name type="common">Zebra mussel</name>
    <name type="synonym">Mytilus polymorpha</name>
    <dbReference type="NCBI Taxonomy" id="45954"/>
    <lineage>
        <taxon>Eukaryota</taxon>
        <taxon>Metazoa</taxon>
        <taxon>Spiralia</taxon>
        <taxon>Lophotrochozoa</taxon>
        <taxon>Mollusca</taxon>
        <taxon>Bivalvia</taxon>
        <taxon>Autobranchia</taxon>
        <taxon>Heteroconchia</taxon>
        <taxon>Euheterodonta</taxon>
        <taxon>Imparidentia</taxon>
        <taxon>Neoheterodontei</taxon>
        <taxon>Myida</taxon>
        <taxon>Dreissenoidea</taxon>
        <taxon>Dreissenidae</taxon>
        <taxon>Dreissena</taxon>
    </lineage>
</organism>
<protein>
    <submittedName>
        <fullName evidence="1">Uncharacterized protein</fullName>
    </submittedName>
</protein>
<evidence type="ECO:0000313" key="2">
    <source>
        <dbReference type="Proteomes" id="UP000828390"/>
    </source>
</evidence>
<dbReference type="AlphaFoldDB" id="A0A9D4KKD5"/>
<dbReference type="Proteomes" id="UP000828390">
    <property type="component" value="Unassembled WGS sequence"/>
</dbReference>
<evidence type="ECO:0000313" key="1">
    <source>
        <dbReference type="EMBL" id="KAH3841221.1"/>
    </source>
</evidence>
<dbReference type="EMBL" id="JAIWYP010000004">
    <property type="protein sequence ID" value="KAH3841221.1"/>
    <property type="molecule type" value="Genomic_DNA"/>
</dbReference>
<sequence>MVFCATWRDSLARLAAAALAIGLSMETAPPVFMSMMFAASPIDPFAKPCPSEEASGS</sequence>
<name>A0A9D4KKD5_DREPO</name>
<proteinExistence type="predicted"/>
<accession>A0A9D4KKD5</accession>
<reference evidence="1" key="1">
    <citation type="journal article" date="2019" name="bioRxiv">
        <title>The Genome of the Zebra Mussel, Dreissena polymorpha: A Resource for Invasive Species Research.</title>
        <authorList>
            <person name="McCartney M.A."/>
            <person name="Auch B."/>
            <person name="Kono T."/>
            <person name="Mallez S."/>
            <person name="Zhang Y."/>
            <person name="Obille A."/>
            <person name="Becker A."/>
            <person name="Abrahante J.E."/>
            <person name="Garbe J."/>
            <person name="Badalamenti J.P."/>
            <person name="Herman A."/>
            <person name="Mangelson H."/>
            <person name="Liachko I."/>
            <person name="Sullivan S."/>
            <person name="Sone E.D."/>
            <person name="Koren S."/>
            <person name="Silverstein K.A.T."/>
            <person name="Beckman K.B."/>
            <person name="Gohl D.M."/>
        </authorList>
    </citation>
    <scope>NUCLEOTIDE SEQUENCE</scope>
    <source>
        <strain evidence="1">Duluth1</strain>
        <tissue evidence="1">Whole animal</tissue>
    </source>
</reference>
<comment type="caution">
    <text evidence="1">The sequence shown here is derived from an EMBL/GenBank/DDBJ whole genome shotgun (WGS) entry which is preliminary data.</text>
</comment>